<organism evidence="3 4">
    <name type="scientific">Pythium oligandrum</name>
    <name type="common">Mycoparasitic fungus</name>
    <dbReference type="NCBI Taxonomy" id="41045"/>
    <lineage>
        <taxon>Eukaryota</taxon>
        <taxon>Sar</taxon>
        <taxon>Stramenopiles</taxon>
        <taxon>Oomycota</taxon>
        <taxon>Peronosporomycetes</taxon>
        <taxon>Pythiales</taxon>
        <taxon>Pythiaceae</taxon>
        <taxon>Pythium</taxon>
    </lineage>
</organism>
<dbReference type="AlphaFoldDB" id="A0A8K1FAZ4"/>
<evidence type="ECO:0000259" key="2">
    <source>
        <dbReference type="PROSITE" id="PS51186"/>
    </source>
</evidence>
<dbReference type="PROSITE" id="PS51186">
    <property type="entry name" value="GNAT"/>
    <property type="match status" value="1"/>
</dbReference>
<dbReference type="EMBL" id="SPLM01000145">
    <property type="protein sequence ID" value="TMW56730.1"/>
    <property type="molecule type" value="Genomic_DNA"/>
</dbReference>
<dbReference type="SUPFAM" id="SSF55729">
    <property type="entry name" value="Acyl-CoA N-acyltransferases (Nat)"/>
    <property type="match status" value="1"/>
</dbReference>
<evidence type="ECO:0000313" key="3">
    <source>
        <dbReference type="EMBL" id="TMW56730.1"/>
    </source>
</evidence>
<dbReference type="Pfam" id="PF00583">
    <property type="entry name" value="Acetyltransf_1"/>
    <property type="match status" value="1"/>
</dbReference>
<sequence>MTAEATHTAPHVDKSSVSIEIRSYQPEDLDQVRKMFITGMSKYAEVEGQSEEFWADYVKESLETDLSDIQGTYFESGGHYWVATTIVDKSEVIVGMVGLEGKPNQEGELRRMSVKPEYRRFGVGRILVSHLEKWSRANNVCKIWLTAADAAQQACRFYESLGFSFVQSKPYPAENPYFQVLEYEKRLD</sequence>
<keyword evidence="4" id="KW-1185">Reference proteome</keyword>
<evidence type="ECO:0000313" key="4">
    <source>
        <dbReference type="Proteomes" id="UP000794436"/>
    </source>
</evidence>
<proteinExistence type="predicted"/>
<reference evidence="3" key="1">
    <citation type="submission" date="2019-03" db="EMBL/GenBank/DDBJ databases">
        <title>Long read genome sequence of the mycoparasitic Pythium oligandrum ATCC 38472 isolated from sugarbeet rhizosphere.</title>
        <authorList>
            <person name="Gaulin E."/>
        </authorList>
    </citation>
    <scope>NUCLEOTIDE SEQUENCE</scope>
    <source>
        <strain evidence="3">ATCC 38472_TT</strain>
    </source>
</reference>
<dbReference type="InterPro" id="IPR050769">
    <property type="entry name" value="NAT_camello-type"/>
</dbReference>
<dbReference type="OrthoDB" id="41532at2759"/>
<dbReference type="Gene3D" id="3.40.630.30">
    <property type="match status" value="1"/>
</dbReference>
<evidence type="ECO:0000256" key="1">
    <source>
        <dbReference type="ARBA" id="ARBA00022679"/>
    </source>
</evidence>
<accession>A0A8K1FAZ4</accession>
<name>A0A8K1FAZ4_PYTOL</name>
<dbReference type="InterPro" id="IPR016181">
    <property type="entry name" value="Acyl_CoA_acyltransferase"/>
</dbReference>
<keyword evidence="1" id="KW-0808">Transferase</keyword>
<comment type="caution">
    <text evidence="3">The sequence shown here is derived from an EMBL/GenBank/DDBJ whole genome shotgun (WGS) entry which is preliminary data.</text>
</comment>
<feature type="domain" description="N-acetyltransferase" evidence="2">
    <location>
        <begin position="19"/>
        <end position="188"/>
    </location>
</feature>
<dbReference type="CDD" id="cd04301">
    <property type="entry name" value="NAT_SF"/>
    <property type="match status" value="1"/>
</dbReference>
<protein>
    <recommendedName>
        <fullName evidence="2">N-acetyltransferase domain-containing protein</fullName>
    </recommendedName>
</protein>
<dbReference type="Proteomes" id="UP000794436">
    <property type="component" value="Unassembled WGS sequence"/>
</dbReference>
<dbReference type="InterPro" id="IPR000182">
    <property type="entry name" value="GNAT_dom"/>
</dbReference>
<dbReference type="PANTHER" id="PTHR13947">
    <property type="entry name" value="GNAT FAMILY N-ACETYLTRANSFERASE"/>
    <property type="match status" value="1"/>
</dbReference>
<dbReference type="PANTHER" id="PTHR13947:SF37">
    <property type="entry name" value="LD18367P"/>
    <property type="match status" value="1"/>
</dbReference>
<dbReference type="GO" id="GO:0008080">
    <property type="term" value="F:N-acetyltransferase activity"/>
    <property type="evidence" value="ECO:0007669"/>
    <property type="project" value="InterPro"/>
</dbReference>
<gene>
    <name evidence="3" type="ORF">Poli38472_006740</name>
</gene>